<comment type="subcellular location">
    <subcellularLocation>
        <location evidence="1">Membrane</location>
        <topology evidence="1">Multi-pass membrane protein</topology>
    </subcellularLocation>
</comment>
<dbReference type="InterPro" id="IPR007267">
    <property type="entry name" value="GtrA_DPMS_TM"/>
</dbReference>
<feature type="transmembrane region" description="Helical" evidence="6">
    <location>
        <begin position="105"/>
        <end position="123"/>
    </location>
</feature>
<dbReference type="InterPro" id="IPR051401">
    <property type="entry name" value="GtrA_CellWall_Glycosyl"/>
</dbReference>
<reference evidence="8" key="2">
    <citation type="submission" date="2021-04" db="EMBL/GenBank/DDBJ databases">
        <authorList>
            <person name="Gilroy R."/>
        </authorList>
    </citation>
    <scope>NUCLEOTIDE SEQUENCE</scope>
    <source>
        <strain evidence="8">ChiHjej13B12-752</strain>
    </source>
</reference>
<evidence type="ECO:0000259" key="7">
    <source>
        <dbReference type="Pfam" id="PF04138"/>
    </source>
</evidence>
<evidence type="ECO:0000256" key="3">
    <source>
        <dbReference type="ARBA" id="ARBA00022692"/>
    </source>
</evidence>
<comment type="similarity">
    <text evidence="2">Belongs to the GtrA family.</text>
</comment>
<feature type="transmembrane region" description="Helical" evidence="6">
    <location>
        <begin position="12"/>
        <end position="32"/>
    </location>
</feature>
<reference evidence="8" key="1">
    <citation type="journal article" date="2021" name="PeerJ">
        <title>Extensive microbial diversity within the chicken gut microbiome revealed by metagenomics and culture.</title>
        <authorList>
            <person name="Gilroy R."/>
            <person name="Ravi A."/>
            <person name="Getino M."/>
            <person name="Pursley I."/>
            <person name="Horton D.L."/>
            <person name="Alikhan N.F."/>
            <person name="Baker D."/>
            <person name="Gharbi K."/>
            <person name="Hall N."/>
            <person name="Watson M."/>
            <person name="Adriaenssens E.M."/>
            <person name="Foster-Nyarko E."/>
            <person name="Jarju S."/>
            <person name="Secka A."/>
            <person name="Antonio M."/>
            <person name="Oren A."/>
            <person name="Chaudhuri R.R."/>
            <person name="La Ragione R."/>
            <person name="Hildebrand F."/>
            <person name="Pallen M.J."/>
        </authorList>
    </citation>
    <scope>NUCLEOTIDE SEQUENCE</scope>
    <source>
        <strain evidence="8">ChiHjej13B12-752</strain>
    </source>
</reference>
<feature type="transmembrane region" description="Helical" evidence="6">
    <location>
        <begin position="38"/>
        <end position="62"/>
    </location>
</feature>
<comment type="caution">
    <text evidence="8">The sequence shown here is derived from an EMBL/GenBank/DDBJ whole genome shotgun (WGS) entry which is preliminary data.</text>
</comment>
<dbReference type="AlphaFoldDB" id="A0A9D1QFU0"/>
<dbReference type="GO" id="GO:0000271">
    <property type="term" value="P:polysaccharide biosynthetic process"/>
    <property type="evidence" value="ECO:0007669"/>
    <property type="project" value="InterPro"/>
</dbReference>
<evidence type="ECO:0000256" key="2">
    <source>
        <dbReference type="ARBA" id="ARBA00009399"/>
    </source>
</evidence>
<protein>
    <submittedName>
        <fullName evidence="8">GtrA family protein</fullName>
    </submittedName>
</protein>
<dbReference type="PANTHER" id="PTHR38459">
    <property type="entry name" value="PROPHAGE BACTOPRENOL-LINKED GLUCOSE TRANSLOCASE HOMOLOG"/>
    <property type="match status" value="1"/>
</dbReference>
<evidence type="ECO:0000256" key="1">
    <source>
        <dbReference type="ARBA" id="ARBA00004141"/>
    </source>
</evidence>
<evidence type="ECO:0000313" key="8">
    <source>
        <dbReference type="EMBL" id="HIW11864.1"/>
    </source>
</evidence>
<feature type="domain" description="GtrA/DPMS transmembrane" evidence="7">
    <location>
        <begin position="12"/>
        <end position="122"/>
    </location>
</feature>
<accession>A0A9D1QFU0</accession>
<organism evidence="8 9">
    <name type="scientific">Candidatus Salinicoccus stercoripullorum</name>
    <dbReference type="NCBI Taxonomy" id="2838756"/>
    <lineage>
        <taxon>Bacteria</taxon>
        <taxon>Bacillati</taxon>
        <taxon>Bacillota</taxon>
        <taxon>Bacilli</taxon>
        <taxon>Bacillales</taxon>
        <taxon>Staphylococcaceae</taxon>
        <taxon>Salinicoccus</taxon>
    </lineage>
</organism>
<dbReference type="GO" id="GO:0005886">
    <property type="term" value="C:plasma membrane"/>
    <property type="evidence" value="ECO:0007669"/>
    <property type="project" value="TreeGrafter"/>
</dbReference>
<dbReference type="PANTHER" id="PTHR38459:SF1">
    <property type="entry name" value="PROPHAGE BACTOPRENOL-LINKED GLUCOSE TRANSLOCASE HOMOLOG"/>
    <property type="match status" value="1"/>
</dbReference>
<evidence type="ECO:0000256" key="5">
    <source>
        <dbReference type="ARBA" id="ARBA00023136"/>
    </source>
</evidence>
<feature type="transmembrane region" description="Helical" evidence="6">
    <location>
        <begin position="74"/>
        <end position="93"/>
    </location>
</feature>
<name>A0A9D1QFU0_9STAP</name>
<sequence length="128" mass="15145">MRRNDISSEFTRFILTGLLNTLNYYVIYMLLLRAGLSYLLSHVTGFLAAFVISYFLNCLFVYRVRPTWSRFLKFPLTQMVNMAMQTLLLYIFVDTFRWNEIIAPLPVLIVTVPVTYTITRWVLKDKEV</sequence>
<keyword evidence="4 6" id="KW-1133">Transmembrane helix</keyword>
<dbReference type="Pfam" id="PF04138">
    <property type="entry name" value="GtrA_DPMS_TM"/>
    <property type="match status" value="1"/>
</dbReference>
<evidence type="ECO:0000256" key="4">
    <source>
        <dbReference type="ARBA" id="ARBA00022989"/>
    </source>
</evidence>
<dbReference type="EMBL" id="DXHR01000003">
    <property type="protein sequence ID" value="HIW11864.1"/>
    <property type="molecule type" value="Genomic_DNA"/>
</dbReference>
<dbReference type="Proteomes" id="UP000823989">
    <property type="component" value="Unassembled WGS sequence"/>
</dbReference>
<keyword evidence="3 6" id="KW-0812">Transmembrane</keyword>
<evidence type="ECO:0000256" key="6">
    <source>
        <dbReference type="SAM" id="Phobius"/>
    </source>
</evidence>
<gene>
    <name evidence="8" type="ORF">H9891_01660</name>
</gene>
<evidence type="ECO:0000313" key="9">
    <source>
        <dbReference type="Proteomes" id="UP000823989"/>
    </source>
</evidence>
<proteinExistence type="inferred from homology"/>
<keyword evidence="5 6" id="KW-0472">Membrane</keyword>